<dbReference type="CDD" id="cd03784">
    <property type="entry name" value="GT1_Gtf-like"/>
    <property type="match status" value="1"/>
</dbReference>
<sequence>MTNPCNNGVKVTNSQVVVVMVPLPAQGHLNQLLQLSLLIASHNIPVHYVGTATHNRQAQLRAHRNENYPDSSIANIHFHEFPMPSFATPPPNPNSSSKFPSQLIPSFIASLNLREPVLEMLKQLSRDSKRVIVIFDSLMAWVVQDIPSIPNAEPYCFQSVSAFCVLSFHYQVTGGNFPNGAGIILKDLPSREECYTPEFLEFSKIQFQARKFNYGNLYNTCKVIEGPFLDILAKENVSETNKQWSIGPFNRVAISTSKKRHECLEWLDKKAPNSVIFVSFGTTTSLPDEQIQEIAIGLQQSEQNFILVIREADKGDVFVGDDRKVQLPEGYKERIKGKGFIIRDWAPQLDILGHPSTGGFMSHCGWNSCMEGISMGVPIAAWPMHSDQPHNALLVAEVLNIGVIVNKYWTRNTDDHQEIVRSKIIENCVKRLLASPEGEEMRQKAVQLSKAVKESIMEGGTTQKEMDSFISHITR</sequence>
<dbReference type="GO" id="GO:0009690">
    <property type="term" value="P:cytokinin metabolic process"/>
    <property type="evidence" value="ECO:0007669"/>
    <property type="project" value="UniProtKB-ARBA"/>
</dbReference>
<organism evidence="7">
    <name type="scientific">Nemophila menziesii</name>
    <name type="common">Baby blue eyes</name>
    <dbReference type="NCBI Taxonomy" id="79376"/>
    <lineage>
        <taxon>Eukaryota</taxon>
        <taxon>Viridiplantae</taxon>
        <taxon>Streptophyta</taxon>
        <taxon>Embryophyta</taxon>
        <taxon>Tracheophyta</taxon>
        <taxon>Spermatophyta</taxon>
        <taxon>Magnoliopsida</taxon>
        <taxon>eudicotyledons</taxon>
        <taxon>Gunneridae</taxon>
        <taxon>Pentapetalae</taxon>
        <taxon>asterids</taxon>
        <taxon>lamiids</taxon>
        <taxon>Boraginales</taxon>
        <taxon>Hydrophyllaceae</taxon>
        <taxon>Nemophila</taxon>
    </lineage>
</organism>
<dbReference type="InterPro" id="IPR035595">
    <property type="entry name" value="UDP_glycos_trans_CS"/>
</dbReference>
<dbReference type="PROSITE" id="PS00375">
    <property type="entry name" value="UDPGT"/>
    <property type="match status" value="1"/>
</dbReference>
<dbReference type="FunFam" id="3.40.50.2000:FF:000060">
    <property type="entry name" value="Glycosyltransferase"/>
    <property type="match status" value="1"/>
</dbReference>
<gene>
    <name evidence="7" type="primary">NmGT5</name>
</gene>
<keyword evidence="3 4" id="KW-0808">Transferase</keyword>
<evidence type="ECO:0000259" key="6">
    <source>
        <dbReference type="Pfam" id="PF26168"/>
    </source>
</evidence>
<protein>
    <recommendedName>
        <fullName evidence="5">Glycosyltransferase</fullName>
        <ecNumber evidence="5">2.4.1.-</ecNumber>
    </recommendedName>
</protein>
<dbReference type="EMBL" id="LC368264">
    <property type="protein sequence ID" value="BBC62106.1"/>
    <property type="molecule type" value="mRNA"/>
</dbReference>
<accession>A0A387II11</accession>
<dbReference type="PANTHER" id="PTHR48044">
    <property type="entry name" value="GLYCOSYLTRANSFERASE"/>
    <property type="match status" value="1"/>
</dbReference>
<feature type="domain" description="Glycosyltransferase N-terminal" evidence="6">
    <location>
        <begin position="15"/>
        <end position="251"/>
    </location>
</feature>
<evidence type="ECO:0000256" key="3">
    <source>
        <dbReference type="ARBA" id="ARBA00022679"/>
    </source>
</evidence>
<keyword evidence="2 4" id="KW-0328">Glycosyltransferase</keyword>
<dbReference type="InterPro" id="IPR058980">
    <property type="entry name" value="Glyco_transf_N"/>
</dbReference>
<dbReference type="InterPro" id="IPR002213">
    <property type="entry name" value="UDP_glucos_trans"/>
</dbReference>
<name>A0A387II11_NEMME</name>
<dbReference type="Pfam" id="PF26168">
    <property type="entry name" value="Glyco_transf_N"/>
    <property type="match status" value="1"/>
</dbReference>
<reference evidence="7" key="1">
    <citation type="journal article" date="2018" name="Plant Cell Physiol.">
        <title>Identification and Characterization of Novel Nemophila menziesii Flavone Glucosyltransferases that Catalyze Biosynthesis of Flavone 7,4'-O-Diglucoside, a Key Component of Blue Metalloanthocyanins.</title>
        <authorList>
            <person name="Okitsu N."/>
            <person name="Matsui K."/>
            <person name="Horikawa M."/>
            <person name="Sugahara K."/>
            <person name="Tanaka Y."/>
        </authorList>
    </citation>
    <scope>NUCLEOTIDE SEQUENCE</scope>
    <source>
        <tissue evidence="7">Petal</tissue>
    </source>
</reference>
<dbReference type="EC" id="2.4.1.-" evidence="5"/>
<evidence type="ECO:0000256" key="5">
    <source>
        <dbReference type="RuleBase" id="RU362057"/>
    </source>
</evidence>
<dbReference type="Gene3D" id="3.40.50.2000">
    <property type="entry name" value="Glycogen Phosphorylase B"/>
    <property type="match status" value="2"/>
</dbReference>
<dbReference type="PANTHER" id="PTHR48044:SF23">
    <property type="entry name" value="ANTHOCYANIDIN 3-O-GLUCOSYLTRANSFERASE-LIKE"/>
    <property type="match status" value="1"/>
</dbReference>
<evidence type="ECO:0000256" key="1">
    <source>
        <dbReference type="ARBA" id="ARBA00009995"/>
    </source>
</evidence>
<dbReference type="Pfam" id="PF00201">
    <property type="entry name" value="UDPGT"/>
    <property type="match status" value="1"/>
</dbReference>
<dbReference type="SUPFAM" id="SSF53756">
    <property type="entry name" value="UDP-Glycosyltransferase/glycogen phosphorylase"/>
    <property type="match status" value="1"/>
</dbReference>
<dbReference type="FunFam" id="3.40.50.2000:FF:000238">
    <property type="entry name" value="Glycosyltransferase"/>
    <property type="match status" value="1"/>
</dbReference>
<dbReference type="AlphaFoldDB" id="A0A387II11"/>
<evidence type="ECO:0000256" key="2">
    <source>
        <dbReference type="ARBA" id="ARBA00022676"/>
    </source>
</evidence>
<comment type="similarity">
    <text evidence="1 4">Belongs to the UDP-glycosyltransferase family.</text>
</comment>
<evidence type="ECO:0000313" key="7">
    <source>
        <dbReference type="EMBL" id="BBC62106.1"/>
    </source>
</evidence>
<dbReference type="GO" id="GO:0016138">
    <property type="term" value="P:glycoside biosynthetic process"/>
    <property type="evidence" value="ECO:0007669"/>
    <property type="project" value="UniProtKB-ARBA"/>
</dbReference>
<proteinExistence type="evidence at transcript level"/>
<evidence type="ECO:0000256" key="4">
    <source>
        <dbReference type="RuleBase" id="RU003718"/>
    </source>
</evidence>
<dbReference type="GO" id="GO:0050404">
    <property type="term" value="F:zeatin O-beta-D-xylosyltransferase activity"/>
    <property type="evidence" value="ECO:0007669"/>
    <property type="project" value="UniProtKB-ARBA"/>
</dbReference>